<reference evidence="1" key="2">
    <citation type="submission" date="2020-09" db="EMBL/GenBank/DDBJ databases">
        <authorList>
            <person name="Sun Q."/>
            <person name="Kim S."/>
        </authorList>
    </citation>
    <scope>NUCLEOTIDE SEQUENCE</scope>
    <source>
        <strain evidence="1">KCTC 32437</strain>
    </source>
</reference>
<name>A0A918RUE0_9HYPH</name>
<accession>A0A918RUE0</accession>
<comment type="caution">
    <text evidence="1">The sequence shown here is derived from an EMBL/GenBank/DDBJ whole genome shotgun (WGS) entry which is preliminary data.</text>
</comment>
<dbReference type="Proteomes" id="UP000646579">
    <property type="component" value="Unassembled WGS sequence"/>
</dbReference>
<organism evidence="1 2">
    <name type="scientific">Devosia pacifica</name>
    <dbReference type="NCBI Taxonomy" id="1335967"/>
    <lineage>
        <taxon>Bacteria</taxon>
        <taxon>Pseudomonadati</taxon>
        <taxon>Pseudomonadota</taxon>
        <taxon>Alphaproteobacteria</taxon>
        <taxon>Hyphomicrobiales</taxon>
        <taxon>Devosiaceae</taxon>
        <taxon>Devosia</taxon>
    </lineage>
</organism>
<evidence type="ECO:0000313" key="2">
    <source>
        <dbReference type="Proteomes" id="UP000646579"/>
    </source>
</evidence>
<sequence length="163" mass="18584">MTERFKVNEAEQFLLRFPDIRAGLNKSRFVAENWPVAVDIVEAPDQIGRLFTCFRISLGRINPHFLHWLRVRNMTVAEAVRRIDRMPSAERRTVLSFATEFRRQPNASLELPCYRLSDGNSLILDGNHHAVALALSGRTSKVVLHCIEGPMDESAIKGIELCR</sequence>
<evidence type="ECO:0000313" key="1">
    <source>
        <dbReference type="EMBL" id="GHA11504.1"/>
    </source>
</evidence>
<keyword evidence="2" id="KW-1185">Reference proteome</keyword>
<dbReference type="EMBL" id="BMZE01000001">
    <property type="protein sequence ID" value="GHA11504.1"/>
    <property type="molecule type" value="Genomic_DNA"/>
</dbReference>
<dbReference type="AlphaFoldDB" id="A0A918RUE0"/>
<protein>
    <submittedName>
        <fullName evidence="1">Uncharacterized protein</fullName>
    </submittedName>
</protein>
<proteinExistence type="predicted"/>
<reference evidence="1" key="1">
    <citation type="journal article" date="2014" name="Int. J. Syst. Evol. Microbiol.">
        <title>Complete genome sequence of Corynebacterium casei LMG S-19264T (=DSM 44701T), isolated from a smear-ripened cheese.</title>
        <authorList>
            <consortium name="US DOE Joint Genome Institute (JGI-PGF)"/>
            <person name="Walter F."/>
            <person name="Albersmeier A."/>
            <person name="Kalinowski J."/>
            <person name="Ruckert C."/>
        </authorList>
    </citation>
    <scope>NUCLEOTIDE SEQUENCE</scope>
    <source>
        <strain evidence="1">KCTC 32437</strain>
    </source>
</reference>
<gene>
    <name evidence="1" type="ORF">GCM10007989_02270</name>
</gene>